<accession>C4Z6L8</accession>
<keyword evidence="1" id="KW-0238">DNA-binding</keyword>
<dbReference type="EMBL" id="CP001106">
    <property type="protein sequence ID" value="ACR73610.1"/>
    <property type="molecule type" value="Genomic_DNA"/>
</dbReference>
<dbReference type="CDD" id="cd00093">
    <property type="entry name" value="HTH_XRE"/>
    <property type="match status" value="1"/>
</dbReference>
<evidence type="ECO:0000313" key="3">
    <source>
        <dbReference type="EMBL" id="ACR73610.1"/>
    </source>
</evidence>
<dbReference type="Gene3D" id="1.10.260.40">
    <property type="entry name" value="lambda repressor-like DNA-binding domains"/>
    <property type="match status" value="1"/>
</dbReference>
<geneLocation type="plasmid" evidence="4">
    <name>pEubeli2</name>
</geneLocation>
<evidence type="ECO:0000256" key="1">
    <source>
        <dbReference type="ARBA" id="ARBA00023125"/>
    </source>
</evidence>
<dbReference type="AlphaFoldDB" id="C4Z6L8"/>
<dbReference type="KEGG" id="eel:EUBELI_20465"/>
<dbReference type="Pfam" id="PF01381">
    <property type="entry name" value="HTH_3"/>
    <property type="match status" value="1"/>
</dbReference>
<dbReference type="GO" id="GO:0003677">
    <property type="term" value="F:DNA binding"/>
    <property type="evidence" value="ECO:0007669"/>
    <property type="project" value="UniProtKB-KW"/>
</dbReference>
<evidence type="ECO:0000313" key="4">
    <source>
        <dbReference type="Proteomes" id="UP000001476"/>
    </source>
</evidence>
<keyword evidence="3" id="KW-0614">Plasmid</keyword>
<keyword evidence="4" id="KW-1185">Reference proteome</keyword>
<name>C4Z6L8_LACE2</name>
<dbReference type="PANTHER" id="PTHR46797">
    <property type="entry name" value="HTH-TYPE TRANSCRIPTIONAL REGULATOR"/>
    <property type="match status" value="1"/>
</dbReference>
<dbReference type="InterPro" id="IPR001387">
    <property type="entry name" value="Cro/C1-type_HTH"/>
</dbReference>
<dbReference type="PANTHER" id="PTHR46797:SF1">
    <property type="entry name" value="METHYLPHOSPHONATE SYNTHASE"/>
    <property type="match status" value="1"/>
</dbReference>
<dbReference type="SUPFAM" id="SSF47413">
    <property type="entry name" value="lambda repressor-like DNA-binding domains"/>
    <property type="match status" value="1"/>
</dbReference>
<reference evidence="3 4" key="1">
    <citation type="journal article" date="2009" name="Proc. Natl. Acad. Sci. U.S.A.">
        <title>Characterizing a model human gut microbiota composed of members of its two dominant bacterial phyla.</title>
        <authorList>
            <person name="Mahowald M.A."/>
            <person name="Rey F.E."/>
            <person name="Seedorf H."/>
            <person name="Turnbaugh P.J."/>
            <person name="Fulton R.S."/>
            <person name="Wollam A."/>
            <person name="Shah N."/>
            <person name="Wang C."/>
            <person name="Magrini V."/>
            <person name="Wilson R.K."/>
            <person name="Cantarel B.L."/>
            <person name="Coutinho P.M."/>
            <person name="Henrissat B."/>
            <person name="Crock L.W."/>
            <person name="Russell A."/>
            <person name="Verberkmoes N.C."/>
            <person name="Hettich R.L."/>
            <person name="Gordon J.I."/>
        </authorList>
    </citation>
    <scope>NUCLEOTIDE SEQUENCE [LARGE SCALE GENOMIC DNA]</scope>
    <source>
        <strain evidence="4">ATCC 27750 / DSM 3376 / VPI C15-48 / C15-B4</strain>
        <plasmid evidence="3">unnamed</plasmid>
    </source>
</reference>
<dbReference type="GO" id="GO:0003700">
    <property type="term" value="F:DNA-binding transcription factor activity"/>
    <property type="evidence" value="ECO:0007669"/>
    <property type="project" value="TreeGrafter"/>
</dbReference>
<evidence type="ECO:0000259" key="2">
    <source>
        <dbReference type="PROSITE" id="PS50943"/>
    </source>
</evidence>
<dbReference type="InterPro" id="IPR050807">
    <property type="entry name" value="TransReg_Diox_bact_type"/>
</dbReference>
<dbReference type="SMART" id="SM00530">
    <property type="entry name" value="HTH_XRE"/>
    <property type="match status" value="1"/>
</dbReference>
<dbReference type="HOGENOM" id="CLU_066192_17_6_9"/>
<organism evidence="3 4">
    <name type="scientific">Lachnospira eligens (strain ATCC 27750 / DSM 3376 / VPI C15-48 / C15-B4)</name>
    <name type="common">Eubacterium eligens</name>
    <dbReference type="NCBI Taxonomy" id="515620"/>
    <lineage>
        <taxon>Bacteria</taxon>
        <taxon>Bacillati</taxon>
        <taxon>Bacillota</taxon>
        <taxon>Clostridia</taxon>
        <taxon>Lachnospirales</taxon>
        <taxon>Lachnospiraceae</taxon>
        <taxon>Lachnospira</taxon>
    </lineage>
</organism>
<feature type="domain" description="HTH cro/C1-type" evidence="2">
    <location>
        <begin position="17"/>
        <end position="71"/>
    </location>
</feature>
<dbReference type="Proteomes" id="UP000001476">
    <property type="component" value="Plasmid pEubeli2"/>
</dbReference>
<dbReference type="PROSITE" id="PS50943">
    <property type="entry name" value="HTH_CROC1"/>
    <property type="match status" value="1"/>
</dbReference>
<dbReference type="GO" id="GO:0005829">
    <property type="term" value="C:cytosol"/>
    <property type="evidence" value="ECO:0007669"/>
    <property type="project" value="TreeGrafter"/>
</dbReference>
<dbReference type="eggNOG" id="COG1476">
    <property type="taxonomic scope" value="Bacteria"/>
</dbReference>
<dbReference type="InterPro" id="IPR010982">
    <property type="entry name" value="Lambda_DNA-bd_dom_sf"/>
</dbReference>
<gene>
    <name evidence="3" type="ordered locus">EUBELI_20465</name>
</gene>
<protein>
    <recommendedName>
        <fullName evidence="2">HTH cro/C1-type domain-containing protein</fullName>
    </recommendedName>
</protein>
<sequence length="110" mass="12364">MEDFMKDIDFESIGKKLKEIRLSKGLPQDAVASVAEVNTSHISNIENNRVKVSLPTLIYICNALGVTVDYVLSGEYASDDSAIDREIMKELQSFSDDEKERVLRVVRALK</sequence>
<proteinExistence type="predicted"/>